<feature type="domain" description="Heterokaryon incompatibility" evidence="1">
    <location>
        <begin position="194"/>
        <end position="339"/>
    </location>
</feature>
<proteinExistence type="predicted"/>
<dbReference type="Pfam" id="PF06985">
    <property type="entry name" value="HET"/>
    <property type="match status" value="1"/>
</dbReference>
<reference evidence="2" key="1">
    <citation type="submission" date="2023-06" db="EMBL/GenBank/DDBJ databases">
        <title>Genome-scale phylogeny and comparative genomics of the fungal order Sordariales.</title>
        <authorList>
            <consortium name="Lawrence Berkeley National Laboratory"/>
            <person name="Hensen N."/>
            <person name="Bonometti L."/>
            <person name="Westerberg I."/>
            <person name="Brannstrom I.O."/>
            <person name="Guillou S."/>
            <person name="Cros-Aarteil S."/>
            <person name="Calhoun S."/>
            <person name="Haridas S."/>
            <person name="Kuo A."/>
            <person name="Mondo S."/>
            <person name="Pangilinan J."/>
            <person name="Riley R."/>
            <person name="LaButti K."/>
            <person name="Andreopoulos B."/>
            <person name="Lipzen A."/>
            <person name="Chen C."/>
            <person name="Yanf M."/>
            <person name="Daum C."/>
            <person name="Ng V."/>
            <person name="Clum A."/>
            <person name="Steindorff A."/>
            <person name="Ohm R."/>
            <person name="Martin F."/>
            <person name="Silar P."/>
            <person name="Natvig D."/>
            <person name="Lalanne C."/>
            <person name="Gautier V."/>
            <person name="Ament-velasquez S.L."/>
            <person name="Kruys A."/>
            <person name="Hutchinson M.I."/>
            <person name="Powell A.J."/>
            <person name="Barry K."/>
            <person name="Miller A.N."/>
            <person name="Grigoriev I.V."/>
            <person name="Debuchy R."/>
            <person name="Gladieux P."/>
            <person name="Thoren M.H."/>
            <person name="Johannesson H."/>
        </authorList>
    </citation>
    <scope>NUCLEOTIDE SEQUENCE</scope>
    <source>
        <strain evidence="2">SMH3187-1</strain>
    </source>
</reference>
<dbReference type="PANTHER" id="PTHR33112:SF9">
    <property type="entry name" value="HETEROKARYON INCOMPATIBILITY DOMAIN-CONTAINING PROTEIN"/>
    <property type="match status" value="1"/>
</dbReference>
<organism evidence="2 3">
    <name type="scientific">Schizothecium vesticola</name>
    <dbReference type="NCBI Taxonomy" id="314040"/>
    <lineage>
        <taxon>Eukaryota</taxon>
        <taxon>Fungi</taxon>
        <taxon>Dikarya</taxon>
        <taxon>Ascomycota</taxon>
        <taxon>Pezizomycotina</taxon>
        <taxon>Sordariomycetes</taxon>
        <taxon>Sordariomycetidae</taxon>
        <taxon>Sordariales</taxon>
        <taxon>Schizotheciaceae</taxon>
        <taxon>Schizothecium</taxon>
    </lineage>
</organism>
<dbReference type="AlphaFoldDB" id="A0AA40BPC4"/>
<dbReference type="InterPro" id="IPR010730">
    <property type="entry name" value="HET"/>
</dbReference>
<dbReference type="Proteomes" id="UP001172155">
    <property type="component" value="Unassembled WGS sequence"/>
</dbReference>
<comment type="caution">
    <text evidence="2">The sequence shown here is derived from an EMBL/GenBank/DDBJ whole genome shotgun (WGS) entry which is preliminary data.</text>
</comment>
<evidence type="ECO:0000313" key="3">
    <source>
        <dbReference type="Proteomes" id="UP001172155"/>
    </source>
</evidence>
<evidence type="ECO:0000313" key="2">
    <source>
        <dbReference type="EMBL" id="KAK0737889.1"/>
    </source>
</evidence>
<name>A0AA40BPC4_9PEZI</name>
<sequence length="642" mass="72602">MECPHCNNFATRPPMPYDVSVFLCDFELSAKRGCPGCAIIATGVELCCQPRLHPDSTENVAPHSVVMSKPLPVCFNARAAETVSLGAHRGTVRWSGDQLRNREFDTPIEFFIPHDIRLGPSWPAIGLAAPVPETNGSEPSLQHLEKWLNRCRQHHQICGSGKPYTPRRILELGDMHLPPSVRLHEPSPGEELEYLCLSYRWSATPTLQTLKANVDNHKLDIPWDHLPLAFQQLCAVASRLRLRYMWIDALCIIQDDEHDKVLDIAVMDSIYEAAVVTIVSAWASGPEQGLFGHLGDFSHREFPAKTEDSASQTVCVRRELPHFENGKLPCLTRGWIYQELFLSPRLAFFLGSEIVWQCQEHTECQCSPHEQVGVWGPDARFGSGRLRHLNGVRRAFQNQPSLSPSDAAAYWWSHIEAYSSCQLTNPSDKLPAIQGLAARMAPELRLGSYIAGVWENSLLIDLAWDAPHRGTRPAKWRAPTWSWASIDGKVENQTHAADWTPHAAVTQVIAPEPRGVAETLRRGRIILDCHVREAWLCMKNAEEPAVSDNNDYLLCFDESDPGGQTLEFYADCDLRPEGAIDNTLWCAKILALQEWSRRHEIWLVLQKVKGDEYERVGCLHNGEWLRFKEIKEGWRRETIHLV</sequence>
<dbReference type="EMBL" id="JAUKUD010000007">
    <property type="protein sequence ID" value="KAK0737889.1"/>
    <property type="molecule type" value="Genomic_DNA"/>
</dbReference>
<gene>
    <name evidence="2" type="ORF">B0T18DRAFT_394285</name>
</gene>
<keyword evidence="3" id="KW-1185">Reference proteome</keyword>
<evidence type="ECO:0000259" key="1">
    <source>
        <dbReference type="Pfam" id="PF06985"/>
    </source>
</evidence>
<accession>A0AA40BPC4</accession>
<protein>
    <submittedName>
        <fullName evidence="2">Heterokaryon incompatibility protein-domain-containing protein</fullName>
    </submittedName>
</protein>
<dbReference type="PANTHER" id="PTHR33112">
    <property type="entry name" value="DOMAIN PROTEIN, PUTATIVE-RELATED"/>
    <property type="match status" value="1"/>
</dbReference>